<accession>A0A6A4WJ62</accession>
<dbReference type="PANTHER" id="PTHR10102">
    <property type="entry name" value="DNA-DIRECTED RNA POLYMERASE, MITOCHONDRIAL"/>
    <property type="match status" value="1"/>
</dbReference>
<feature type="compositionally biased region" description="Acidic residues" evidence="11">
    <location>
        <begin position="156"/>
        <end position="170"/>
    </location>
</feature>
<comment type="similarity">
    <text evidence="1 10">Belongs to the phage and mitochondrial RNA polymerase family.</text>
</comment>
<keyword evidence="14" id="KW-1185">Reference proteome</keyword>
<dbReference type="Pfam" id="PF00940">
    <property type="entry name" value="RNA_pol"/>
    <property type="match status" value="1"/>
</dbReference>
<dbReference type="GO" id="GO:0001018">
    <property type="term" value="F:mitochondrial promoter sequence-specific DNA binding"/>
    <property type="evidence" value="ECO:0007669"/>
    <property type="project" value="TreeGrafter"/>
</dbReference>
<feature type="region of interest" description="Disordered" evidence="11">
    <location>
        <begin position="156"/>
        <end position="195"/>
    </location>
</feature>
<evidence type="ECO:0000256" key="3">
    <source>
        <dbReference type="ARBA" id="ARBA00022478"/>
    </source>
</evidence>
<keyword evidence="6" id="KW-0809">Transit peptide</keyword>
<dbReference type="InterPro" id="IPR037159">
    <property type="entry name" value="RNA_POL_N_sf"/>
</dbReference>
<evidence type="ECO:0000256" key="10">
    <source>
        <dbReference type="RuleBase" id="RU003805"/>
    </source>
</evidence>
<organism evidence="13 14">
    <name type="scientific">Amphibalanus amphitrite</name>
    <name type="common">Striped barnacle</name>
    <name type="synonym">Balanus amphitrite</name>
    <dbReference type="NCBI Taxonomy" id="1232801"/>
    <lineage>
        <taxon>Eukaryota</taxon>
        <taxon>Metazoa</taxon>
        <taxon>Ecdysozoa</taxon>
        <taxon>Arthropoda</taxon>
        <taxon>Crustacea</taxon>
        <taxon>Multicrustacea</taxon>
        <taxon>Cirripedia</taxon>
        <taxon>Thoracica</taxon>
        <taxon>Thoracicalcarea</taxon>
        <taxon>Balanomorpha</taxon>
        <taxon>Balanoidea</taxon>
        <taxon>Balanidae</taxon>
        <taxon>Amphibalaninae</taxon>
        <taxon>Amphibalanus</taxon>
    </lineage>
</organism>
<dbReference type="SMART" id="SM01311">
    <property type="entry name" value="RPOL_N"/>
    <property type="match status" value="1"/>
</dbReference>
<dbReference type="SUPFAM" id="SSF56672">
    <property type="entry name" value="DNA/RNA polymerases"/>
    <property type="match status" value="1"/>
</dbReference>
<proteinExistence type="inferred from homology"/>
<dbReference type="Gene3D" id="1.10.150.20">
    <property type="entry name" value="5' to 3' exonuclease, C-terminal subdomain"/>
    <property type="match status" value="1"/>
</dbReference>
<feature type="compositionally biased region" description="Pro residues" evidence="11">
    <location>
        <begin position="79"/>
        <end position="95"/>
    </location>
</feature>
<dbReference type="InterPro" id="IPR011990">
    <property type="entry name" value="TPR-like_helical_dom_sf"/>
</dbReference>
<evidence type="ECO:0000256" key="2">
    <source>
        <dbReference type="ARBA" id="ARBA00012418"/>
    </source>
</evidence>
<dbReference type="PROSITE" id="PS51375">
    <property type="entry name" value="PPR"/>
    <property type="match status" value="1"/>
</dbReference>
<feature type="region of interest" description="Disordered" evidence="11">
    <location>
        <begin position="1187"/>
        <end position="1206"/>
    </location>
</feature>
<keyword evidence="7 10" id="KW-0804">Transcription</keyword>
<dbReference type="InterPro" id="IPR002092">
    <property type="entry name" value="DNA-dir_Rpol_phage-type"/>
</dbReference>
<dbReference type="NCBIfam" id="TIGR00756">
    <property type="entry name" value="PPR"/>
    <property type="match status" value="1"/>
</dbReference>
<feature type="compositionally biased region" description="Basic residues" evidence="11">
    <location>
        <begin position="31"/>
        <end position="40"/>
    </location>
</feature>
<dbReference type="InterPro" id="IPR043502">
    <property type="entry name" value="DNA/RNA_pol_sf"/>
</dbReference>
<feature type="repeat" description="PPR" evidence="9">
    <location>
        <begin position="256"/>
        <end position="290"/>
    </location>
</feature>
<evidence type="ECO:0000256" key="8">
    <source>
        <dbReference type="ARBA" id="ARBA00048552"/>
    </source>
</evidence>
<evidence type="ECO:0000256" key="11">
    <source>
        <dbReference type="SAM" id="MobiDB-lite"/>
    </source>
</evidence>
<dbReference type="Gene3D" id="1.25.40.10">
    <property type="entry name" value="Tetratricopeptide repeat domain"/>
    <property type="match status" value="1"/>
</dbReference>
<dbReference type="FunFam" id="1.10.150.20:FF:000031">
    <property type="entry name" value="DNA-directed RNA polymerase"/>
    <property type="match status" value="1"/>
</dbReference>
<feature type="domain" description="DNA-directed RNA polymerase N-terminal" evidence="12">
    <location>
        <begin position="399"/>
        <end position="695"/>
    </location>
</feature>
<sequence length="1238" mass="138048">MYLCRLSYIRGRCILWRGASSTTTSEPPVKATKKKRKPKKHYAEVIQVGAKSTSLVQRRVAKLDPARWSGVHSVPVPVPTPADVSPAPPVVPSIHPPSSTTPSDPTPEASSPVAGSEPDSLSEDVPPAVLAETDEDALPETVPVTPLGCFEPALADEAEGEAEVEEEVSELDITKKLHQKKKRSGGQKRPAGSREKAAALRLMEQQAAGKQASFISSLKCYLEVCVNSGLVNRAYNTLLYYRNMNRNFQRTTDVRDVRLYNVLLAGFARKGQLDRVLDALRVMRDDQVRPDAETFALAFQCLGRQPRTAENVRNARRLLRDMDEAGVRMEDAGVRGSARSLGVQALSWADPERARAWPPEPVLYNCPLVDHLNADLETKQVEPPALGVDLGRSYRELAREQISTELAGTLTVASVYRPKDEPTPRSKEHSNAYMSRLESDWEASLTAGFLRNLSPVRQQFHSNQMSRCISLYPYLTGMDVREYVRLMMTEIQGHLSGSGQVALGRAALHRRLGELAMKRYQSHVKQTSGLVDRVLSVYDRYLEAYQDPAAAGYVPRERWSRLAAERRDGADLYRERGWSPVIISSVGQHPIPAFYTVFNRDGARHKEVVRPHPALARLYRATRRHQITFDANLVPMVSPPLPWSSQLAGGYLMSSAPLMRVRAASAETSCQLQRLQETPTQQLFPVLDSLNQLGAIPWVINQKVLDVVLHVFNNDGDESLDIPAPVSLLPPLPTIEPTMTPSEKFKVKQQRVQLNRKKAEQFGLWCDALYKLSLANHFRDRVLWLPHTVDFRGRAYPCPPHLSHLGSDLSRSLLKFARGKPLGQSGLDWLKVHLINLTGLKKRDPTSERLRYCDEIIDDILDSADRPLTGSGWWRTSEEPWQTLSSCQELAAALRSPDPAAFVSHLPVHQDGSCNGLQHYAALGRDSAGAASVNLSPAERPQDVYSGVAALVEQLRQKDAADGLPIAAALDGFVRRKVIKQTVMTTVYGVTRYGARLQIAKQLKDIPDFPKEHVWQGSHYLVTRTFMSLQQMFTAAKEIQDWFTECARVVSSVRSESVEWVTPLGLPVVQPYVRSNHKTAVRPLSETGRMSRPHFTHEAYERPNAIKQRNAFPPNFIHSLDSSHMMLTSLHCLHAGITFVSVHDCYWTHASTVDQMNKVCREQFVALHSRPLLEELSEGLLARFGIPPDTESGSGSGSGSGAIPEGFPRDRVNRVLAAVPELGEFDLREVLRSPYFFS</sequence>
<dbReference type="AlphaFoldDB" id="A0A6A4WJ62"/>
<dbReference type="Gene3D" id="1.10.1320.10">
    <property type="entry name" value="DNA-directed RNA polymerase, N-terminal domain"/>
    <property type="match status" value="1"/>
</dbReference>
<dbReference type="InterPro" id="IPR029262">
    <property type="entry name" value="RPOL_N"/>
</dbReference>
<dbReference type="Gene3D" id="1.10.287.280">
    <property type="match status" value="1"/>
</dbReference>
<evidence type="ECO:0000256" key="1">
    <source>
        <dbReference type="ARBA" id="ARBA00009493"/>
    </source>
</evidence>
<dbReference type="EC" id="2.7.7.6" evidence="2 10"/>
<dbReference type="PANTHER" id="PTHR10102:SF0">
    <property type="entry name" value="DNA-DIRECTED RNA POLYMERASE, MITOCHONDRIAL"/>
    <property type="match status" value="1"/>
</dbReference>
<dbReference type="GO" id="GO:0034245">
    <property type="term" value="C:mitochondrial DNA-directed RNA polymerase complex"/>
    <property type="evidence" value="ECO:0007669"/>
    <property type="project" value="TreeGrafter"/>
</dbReference>
<evidence type="ECO:0000256" key="5">
    <source>
        <dbReference type="ARBA" id="ARBA00022695"/>
    </source>
</evidence>
<dbReference type="GO" id="GO:0071897">
    <property type="term" value="P:DNA biosynthetic process"/>
    <property type="evidence" value="ECO:0007669"/>
    <property type="project" value="UniProtKB-ARBA"/>
</dbReference>
<dbReference type="Pfam" id="PF14700">
    <property type="entry name" value="RPOL_N"/>
    <property type="match status" value="2"/>
</dbReference>
<keyword evidence="3 10" id="KW-0240">DNA-directed RNA polymerase</keyword>
<evidence type="ECO:0000256" key="6">
    <source>
        <dbReference type="ARBA" id="ARBA00022946"/>
    </source>
</evidence>
<name>A0A6A4WJ62_AMPAM</name>
<dbReference type="GO" id="GO:0003899">
    <property type="term" value="F:DNA-directed RNA polymerase activity"/>
    <property type="evidence" value="ECO:0007669"/>
    <property type="project" value="UniProtKB-EC"/>
</dbReference>
<evidence type="ECO:0000256" key="7">
    <source>
        <dbReference type="ARBA" id="ARBA00023163"/>
    </source>
</evidence>
<comment type="function">
    <text evidence="10">DNA-dependent RNA polymerase catalyzes the transcription of DNA into RNA using the four ribonucleoside triphosphates as substrates.</text>
</comment>
<dbReference type="InterPro" id="IPR002885">
    <property type="entry name" value="PPR_rpt"/>
</dbReference>
<evidence type="ECO:0000259" key="12">
    <source>
        <dbReference type="SMART" id="SM01311"/>
    </source>
</evidence>
<evidence type="ECO:0000313" key="14">
    <source>
        <dbReference type="Proteomes" id="UP000440578"/>
    </source>
</evidence>
<dbReference type="FunFam" id="1.10.287.280:FF:000001">
    <property type="entry name" value="DNA-directed RNA polymerase"/>
    <property type="match status" value="1"/>
</dbReference>
<keyword evidence="5 10" id="KW-0548">Nucleotidyltransferase</keyword>
<keyword evidence="4 10" id="KW-0808">Transferase</keyword>
<comment type="caution">
    <text evidence="13">The sequence shown here is derived from an EMBL/GenBank/DDBJ whole genome shotgun (WGS) entry which is preliminary data.</text>
</comment>
<gene>
    <name evidence="13" type="primary">POLRMT</name>
    <name evidence="13" type="ORF">FJT64_023095</name>
</gene>
<dbReference type="Proteomes" id="UP000440578">
    <property type="component" value="Unassembled WGS sequence"/>
</dbReference>
<feature type="compositionally biased region" description="Basic residues" evidence="11">
    <location>
        <begin position="176"/>
        <end position="186"/>
    </location>
</feature>
<dbReference type="EMBL" id="VIIS01000772">
    <property type="protein sequence ID" value="KAF0305269.1"/>
    <property type="molecule type" value="Genomic_DNA"/>
</dbReference>
<dbReference type="InterPro" id="IPR046950">
    <property type="entry name" value="DNA-dir_Rpol_C_phage-type"/>
</dbReference>
<dbReference type="PROSITE" id="PS00900">
    <property type="entry name" value="RNA_POL_PHAGE_1"/>
    <property type="match status" value="1"/>
</dbReference>
<comment type="catalytic activity">
    <reaction evidence="8 10">
        <text>RNA(n) + a ribonucleoside 5'-triphosphate = RNA(n+1) + diphosphate</text>
        <dbReference type="Rhea" id="RHEA:21248"/>
        <dbReference type="Rhea" id="RHEA-COMP:14527"/>
        <dbReference type="Rhea" id="RHEA-COMP:17342"/>
        <dbReference type="ChEBI" id="CHEBI:33019"/>
        <dbReference type="ChEBI" id="CHEBI:61557"/>
        <dbReference type="ChEBI" id="CHEBI:140395"/>
        <dbReference type="EC" id="2.7.7.6"/>
    </reaction>
</comment>
<dbReference type="GO" id="GO:0006390">
    <property type="term" value="P:mitochondrial transcription"/>
    <property type="evidence" value="ECO:0007669"/>
    <property type="project" value="TreeGrafter"/>
</dbReference>
<evidence type="ECO:0000256" key="4">
    <source>
        <dbReference type="ARBA" id="ARBA00022679"/>
    </source>
</evidence>
<feature type="region of interest" description="Disordered" evidence="11">
    <location>
        <begin position="79"/>
        <end position="125"/>
    </location>
</feature>
<feature type="compositionally biased region" description="Low complexity" evidence="11">
    <location>
        <begin position="96"/>
        <end position="112"/>
    </location>
</feature>
<reference evidence="13 14" key="1">
    <citation type="submission" date="2019-07" db="EMBL/GenBank/DDBJ databases">
        <title>Draft genome assembly of a fouling barnacle, Amphibalanus amphitrite (Darwin, 1854): The first reference genome for Thecostraca.</title>
        <authorList>
            <person name="Kim W."/>
        </authorList>
    </citation>
    <scope>NUCLEOTIDE SEQUENCE [LARGE SCALE GENOMIC DNA]</scope>
    <source>
        <strain evidence="13">SNU_AA5</strain>
        <tissue evidence="13">Soma without cirri and trophi</tissue>
    </source>
</reference>
<protein>
    <recommendedName>
        <fullName evidence="2 10">DNA-directed RNA polymerase</fullName>
        <ecNumber evidence="2 10">2.7.7.6</ecNumber>
    </recommendedName>
</protein>
<evidence type="ECO:0000313" key="13">
    <source>
        <dbReference type="EMBL" id="KAF0305269.1"/>
    </source>
</evidence>
<dbReference type="OrthoDB" id="276422at2759"/>
<dbReference type="PROSITE" id="PS00489">
    <property type="entry name" value="RNA_POL_PHAGE_2"/>
    <property type="match status" value="1"/>
</dbReference>
<evidence type="ECO:0000256" key="9">
    <source>
        <dbReference type="PROSITE-ProRule" id="PRU00708"/>
    </source>
</evidence>
<feature type="region of interest" description="Disordered" evidence="11">
    <location>
        <begin position="20"/>
        <end position="41"/>
    </location>
</feature>